<evidence type="ECO:0000313" key="3">
    <source>
        <dbReference type="Proteomes" id="UP000827133"/>
    </source>
</evidence>
<evidence type="ECO:0000313" key="2">
    <source>
        <dbReference type="EMBL" id="KAG9495438.1"/>
    </source>
</evidence>
<protein>
    <submittedName>
        <fullName evidence="2">Uncharacterized protein</fullName>
    </submittedName>
</protein>
<proteinExistence type="predicted"/>
<dbReference type="EMBL" id="JAHBCI010000011">
    <property type="protein sequence ID" value="KAG9495438.1"/>
    <property type="molecule type" value="Genomic_DNA"/>
</dbReference>
<comment type="caution">
    <text evidence="2">The sequence shown here is derived from an EMBL/GenBank/DDBJ whole genome shotgun (WGS) entry which is preliminary data.</text>
</comment>
<dbReference type="KEGG" id="fmu:J7337_013684"/>
<dbReference type="RefSeq" id="XP_044674438.1">
    <property type="nucleotide sequence ID" value="XM_044831163.1"/>
</dbReference>
<feature type="compositionally biased region" description="Basic and acidic residues" evidence="1">
    <location>
        <begin position="162"/>
        <end position="178"/>
    </location>
</feature>
<sequence>MAQEQTSMFEDLPIHKSINSYSILVNGGLIKRPGWDGQLRQTDTFSFPFFKISTRHAHMINGLLLDHAFHGLTVIFNKKATFLDLLEWFLTEPCEVGKRLGGQHHADQMRYLARLTALMYAQGRNITLCITNKPVSNHIDIDSYKKQNNAAARWLEGLETSPADKEEAKDNREQGPDAKIDANQQDTVYIQDEANGERVNIEEYPIELDPTARFGDGSREDRLVAMVYEQLADQWDSPDLDPKILSRARVTTQDVSESLVMLHVWLINGQLDENKELPGTDRQKRLLLRYQSQQSPILFWLFMKQFRHLIWKTELKRGKSGDGFAGEGPEDEFLNDMTTLEPHDLNMKIQQMSGGQTQWSNY</sequence>
<gene>
    <name evidence="2" type="ORF">J7337_013684</name>
</gene>
<organism evidence="2 3">
    <name type="scientific">Fusarium musae</name>
    <dbReference type="NCBI Taxonomy" id="1042133"/>
    <lineage>
        <taxon>Eukaryota</taxon>
        <taxon>Fungi</taxon>
        <taxon>Dikarya</taxon>
        <taxon>Ascomycota</taxon>
        <taxon>Pezizomycotina</taxon>
        <taxon>Sordariomycetes</taxon>
        <taxon>Hypocreomycetidae</taxon>
        <taxon>Hypocreales</taxon>
        <taxon>Nectriaceae</taxon>
        <taxon>Fusarium</taxon>
    </lineage>
</organism>
<keyword evidence="3" id="KW-1185">Reference proteome</keyword>
<feature type="region of interest" description="Disordered" evidence="1">
    <location>
        <begin position="158"/>
        <end position="178"/>
    </location>
</feature>
<dbReference type="GeneID" id="68321540"/>
<name>A0A9P8D521_9HYPO</name>
<reference evidence="2" key="1">
    <citation type="journal article" date="2021" name="Mol. Plant Microbe Interact.">
        <title>Telomere to telomere genome assembly of Fusarium musae F31, causal agent of crown rot disease of banana.</title>
        <authorList>
            <person name="Degradi L."/>
            <person name="Tava V."/>
            <person name="Kunova A."/>
            <person name="Cortesi P."/>
            <person name="Saracchi M."/>
            <person name="Pasquali M."/>
        </authorList>
    </citation>
    <scope>NUCLEOTIDE SEQUENCE</scope>
    <source>
        <strain evidence="2">F31</strain>
    </source>
</reference>
<dbReference type="AlphaFoldDB" id="A0A9P8D521"/>
<evidence type="ECO:0000256" key="1">
    <source>
        <dbReference type="SAM" id="MobiDB-lite"/>
    </source>
</evidence>
<dbReference type="Proteomes" id="UP000827133">
    <property type="component" value="Unassembled WGS sequence"/>
</dbReference>
<accession>A0A9P8D521</accession>